<gene>
    <name evidence="2" type="ORF">GALLR39Z86_01540</name>
</gene>
<sequence>MPSASRANNPIQQGAANSTTVDYYHLANLANRSYQAAEAYGELLACFANTYTADPDLCDAEGTATVSTPEEVVSSLLAQIEEMKTKLTEAEDSYVSAAKDVRNALNSVPSELLELYDLPRNESES</sequence>
<name>A0A9W6LF57_9ACTN</name>
<protein>
    <submittedName>
        <fullName evidence="2">Uncharacterized protein</fullName>
    </submittedName>
</protein>
<reference evidence="2" key="1">
    <citation type="submission" date="2022-12" db="EMBL/GenBank/DDBJ databases">
        <title>Reference genome sequencing for broad-spectrum identification of bacterial and archaeal isolates by mass spectrometry.</title>
        <authorList>
            <person name="Sekiguchi Y."/>
            <person name="Tourlousse D.M."/>
        </authorList>
    </citation>
    <scope>NUCLEOTIDE SEQUENCE</scope>
    <source>
        <strain evidence="2">LLR39Z86</strain>
    </source>
</reference>
<evidence type="ECO:0000313" key="3">
    <source>
        <dbReference type="Proteomes" id="UP001144313"/>
    </source>
</evidence>
<evidence type="ECO:0000313" key="2">
    <source>
        <dbReference type="EMBL" id="GLI40304.1"/>
    </source>
</evidence>
<organism evidence="2 3">
    <name type="scientific">Glycomyces algeriensis</name>
    <dbReference type="NCBI Taxonomy" id="256037"/>
    <lineage>
        <taxon>Bacteria</taxon>
        <taxon>Bacillati</taxon>
        <taxon>Actinomycetota</taxon>
        <taxon>Actinomycetes</taxon>
        <taxon>Glycomycetales</taxon>
        <taxon>Glycomycetaceae</taxon>
        <taxon>Glycomyces</taxon>
    </lineage>
</organism>
<dbReference type="AlphaFoldDB" id="A0A9W6LF57"/>
<proteinExistence type="predicted"/>
<comment type="caution">
    <text evidence="2">The sequence shown here is derived from an EMBL/GenBank/DDBJ whole genome shotgun (WGS) entry which is preliminary data.</text>
</comment>
<dbReference type="RefSeq" id="WP_270116303.1">
    <property type="nucleotide sequence ID" value="NZ_BAAAOL010000009.1"/>
</dbReference>
<dbReference type="EMBL" id="BSDT01000001">
    <property type="protein sequence ID" value="GLI40304.1"/>
    <property type="molecule type" value="Genomic_DNA"/>
</dbReference>
<keyword evidence="1" id="KW-0175">Coiled coil</keyword>
<feature type="coiled-coil region" evidence="1">
    <location>
        <begin position="73"/>
        <end position="100"/>
    </location>
</feature>
<accession>A0A9W6LF57</accession>
<evidence type="ECO:0000256" key="1">
    <source>
        <dbReference type="SAM" id="Coils"/>
    </source>
</evidence>
<keyword evidence="3" id="KW-1185">Reference proteome</keyword>
<dbReference type="Proteomes" id="UP001144313">
    <property type="component" value="Unassembled WGS sequence"/>
</dbReference>